<feature type="transmembrane region" description="Helical" evidence="2">
    <location>
        <begin position="55"/>
        <end position="75"/>
    </location>
</feature>
<organism evidence="3 4">
    <name type="scientific">Streptomyces syringium</name>
    <dbReference type="NCBI Taxonomy" id="76729"/>
    <lineage>
        <taxon>Bacteria</taxon>
        <taxon>Bacillati</taxon>
        <taxon>Actinomycetota</taxon>
        <taxon>Actinomycetes</taxon>
        <taxon>Kitasatosporales</taxon>
        <taxon>Streptomycetaceae</taxon>
        <taxon>Streptomyces</taxon>
    </lineage>
</organism>
<reference evidence="3 4" key="1">
    <citation type="submission" date="2021-03" db="EMBL/GenBank/DDBJ databases">
        <title>Sequencing the genomes of 1000 actinobacteria strains.</title>
        <authorList>
            <person name="Klenk H.-P."/>
        </authorList>
    </citation>
    <scope>NUCLEOTIDE SEQUENCE [LARGE SCALE GENOMIC DNA]</scope>
    <source>
        <strain evidence="3 4">DSM 41480</strain>
    </source>
</reference>
<keyword evidence="2" id="KW-0472">Membrane</keyword>
<evidence type="ECO:0000256" key="2">
    <source>
        <dbReference type="SAM" id="Phobius"/>
    </source>
</evidence>
<keyword evidence="4" id="KW-1185">Reference proteome</keyword>
<evidence type="ECO:0000256" key="1">
    <source>
        <dbReference type="SAM" id="MobiDB-lite"/>
    </source>
</evidence>
<proteinExistence type="predicted"/>
<feature type="compositionally biased region" description="Pro residues" evidence="1">
    <location>
        <begin position="215"/>
        <end position="234"/>
    </location>
</feature>
<evidence type="ECO:0008006" key="5">
    <source>
        <dbReference type="Google" id="ProtNLM"/>
    </source>
</evidence>
<evidence type="ECO:0000313" key="3">
    <source>
        <dbReference type="EMBL" id="MBP2403425.1"/>
    </source>
</evidence>
<sequence length="234" mass="24446">MATLRNAIGSLVALAGVVAVVWSPFRPWYGDRRGKDYLVVDLFRADGVTGDHARLAGSLFAPMLITALVTLMGLVLRSRLLVGLTGLVIIALTVLWAVRQGQAAGSLTVGARGEGLNTGVATAAVGGAALLLAALVMPGRRPRHADAFAPAPIPEPPPVAYDVAPEPPLGAYDPVSERPLRAYDPYSDPSSDPSSTRGVPGPYDDPQEPYDTQPLPSPPSATPPPWPAPPPETR</sequence>
<feature type="transmembrane region" description="Helical" evidence="2">
    <location>
        <begin position="80"/>
        <end position="98"/>
    </location>
</feature>
<dbReference type="EMBL" id="JAGIOH010000001">
    <property type="protein sequence ID" value="MBP2403425.1"/>
    <property type="molecule type" value="Genomic_DNA"/>
</dbReference>
<evidence type="ECO:0000313" key="4">
    <source>
        <dbReference type="Proteomes" id="UP001519291"/>
    </source>
</evidence>
<feature type="compositionally biased region" description="Low complexity" evidence="1">
    <location>
        <begin position="183"/>
        <end position="195"/>
    </location>
</feature>
<keyword evidence="2" id="KW-1133">Transmembrane helix</keyword>
<dbReference type="Proteomes" id="UP001519291">
    <property type="component" value="Unassembled WGS sequence"/>
</dbReference>
<feature type="transmembrane region" description="Helical" evidence="2">
    <location>
        <begin position="118"/>
        <end position="137"/>
    </location>
</feature>
<feature type="region of interest" description="Disordered" evidence="1">
    <location>
        <begin position="147"/>
        <end position="234"/>
    </location>
</feature>
<name>A0ABS4Y447_9ACTN</name>
<comment type="caution">
    <text evidence="3">The sequence shown here is derived from an EMBL/GenBank/DDBJ whole genome shotgun (WGS) entry which is preliminary data.</text>
</comment>
<protein>
    <recommendedName>
        <fullName evidence="5">Tryptophan-associated transmembrane protein (Trp_oprn_chp)</fullName>
    </recommendedName>
</protein>
<gene>
    <name evidence="3" type="ORF">JO379_002894</name>
</gene>
<accession>A0ABS4Y447</accession>
<keyword evidence="2" id="KW-0812">Transmembrane</keyword>
<feature type="transmembrane region" description="Helical" evidence="2">
    <location>
        <begin position="7"/>
        <end position="25"/>
    </location>
</feature>
<dbReference type="GeneID" id="91569761"/>
<dbReference type="RefSeq" id="WP_209515244.1">
    <property type="nucleotide sequence ID" value="NZ_JAGIOH010000001.1"/>
</dbReference>